<organism evidence="1 2">
    <name type="scientific">Araneus ventricosus</name>
    <name type="common">Orbweaver spider</name>
    <name type="synonym">Epeira ventricosa</name>
    <dbReference type="NCBI Taxonomy" id="182803"/>
    <lineage>
        <taxon>Eukaryota</taxon>
        <taxon>Metazoa</taxon>
        <taxon>Ecdysozoa</taxon>
        <taxon>Arthropoda</taxon>
        <taxon>Chelicerata</taxon>
        <taxon>Arachnida</taxon>
        <taxon>Araneae</taxon>
        <taxon>Araneomorphae</taxon>
        <taxon>Entelegynae</taxon>
        <taxon>Araneoidea</taxon>
        <taxon>Araneidae</taxon>
        <taxon>Araneus</taxon>
    </lineage>
</organism>
<evidence type="ECO:0000313" key="1">
    <source>
        <dbReference type="EMBL" id="GBL92672.1"/>
    </source>
</evidence>
<proteinExistence type="predicted"/>
<comment type="caution">
    <text evidence="1">The sequence shown here is derived from an EMBL/GenBank/DDBJ whole genome shotgun (WGS) entry which is preliminary data.</text>
</comment>
<evidence type="ECO:0000313" key="2">
    <source>
        <dbReference type="Proteomes" id="UP000499080"/>
    </source>
</evidence>
<dbReference type="EMBL" id="BGPR01000088">
    <property type="protein sequence ID" value="GBL92672.1"/>
    <property type="molecule type" value="Genomic_DNA"/>
</dbReference>
<reference evidence="1 2" key="1">
    <citation type="journal article" date="2019" name="Sci. Rep.">
        <title>Orb-weaving spider Araneus ventricosus genome elucidates the spidroin gene catalogue.</title>
        <authorList>
            <person name="Kono N."/>
            <person name="Nakamura H."/>
            <person name="Ohtoshi R."/>
            <person name="Moran D.A.P."/>
            <person name="Shinohara A."/>
            <person name="Yoshida Y."/>
            <person name="Fujiwara M."/>
            <person name="Mori M."/>
            <person name="Tomita M."/>
            <person name="Arakawa K."/>
        </authorList>
    </citation>
    <scope>NUCLEOTIDE SEQUENCE [LARGE SCALE GENOMIC DNA]</scope>
</reference>
<dbReference type="Proteomes" id="UP000499080">
    <property type="component" value="Unassembled WGS sequence"/>
</dbReference>
<sequence>MSTAPTVSFIHKEPTSRPHGIWFLSEERSTRQLGYSGASVLRSAADIQGTGLSFSWERCSRERKTSHPQEGGTYRYRSGGNSNPHHYCTHHGSENPLTHKSTRAALPVAEIFHLFKIGQDHVLFPLVRLKIPLLSLVSASLFEEKSGGGSGEEEDS</sequence>
<protein>
    <submittedName>
        <fullName evidence="1">Uncharacterized protein</fullName>
    </submittedName>
</protein>
<name>A0A4Y2BK80_ARAVE</name>
<keyword evidence="2" id="KW-1185">Reference proteome</keyword>
<accession>A0A4Y2BK80</accession>
<gene>
    <name evidence="1" type="ORF">AVEN_119072_1</name>
</gene>
<dbReference type="AlphaFoldDB" id="A0A4Y2BK80"/>